<proteinExistence type="predicted"/>
<dbReference type="GeneID" id="112904761"/>
<organism evidence="1 2">
    <name type="scientific">Agrilus planipennis</name>
    <name type="common">Emerald ash borer</name>
    <name type="synonym">Agrilus marcopoli</name>
    <dbReference type="NCBI Taxonomy" id="224129"/>
    <lineage>
        <taxon>Eukaryota</taxon>
        <taxon>Metazoa</taxon>
        <taxon>Ecdysozoa</taxon>
        <taxon>Arthropoda</taxon>
        <taxon>Hexapoda</taxon>
        <taxon>Insecta</taxon>
        <taxon>Pterygota</taxon>
        <taxon>Neoptera</taxon>
        <taxon>Endopterygota</taxon>
        <taxon>Coleoptera</taxon>
        <taxon>Polyphaga</taxon>
        <taxon>Elateriformia</taxon>
        <taxon>Buprestoidea</taxon>
        <taxon>Buprestidae</taxon>
        <taxon>Agrilinae</taxon>
        <taxon>Agrilus</taxon>
    </lineage>
</organism>
<evidence type="ECO:0000313" key="1">
    <source>
        <dbReference type="Proteomes" id="UP000192223"/>
    </source>
</evidence>
<gene>
    <name evidence="2" type="primary">LOC112904761</name>
</gene>
<keyword evidence="1" id="KW-1185">Reference proteome</keyword>
<dbReference type="KEGG" id="apln:112904761"/>
<sequence length="173" mass="20020">MDVSSGNGIHEVCGGVEDVQYWNVVEHVEVLDEVHRNVVLHRGDYVDRQQYSESKAVRYVSDISRMKEWSVARKLFECKMNYKACSAYVLYCDRSNLRYLPMCGSCRYGTNNGSIISLYTRVPNLWMLEVHLHGEICSCEFVCTHNHHLRRDSVFEEGYVREICNNIVNVDGA</sequence>
<dbReference type="InParanoid" id="A0A7F5R637"/>
<protein>
    <submittedName>
        <fullName evidence="2">Uncharacterized protein LOC112904761</fullName>
    </submittedName>
</protein>
<evidence type="ECO:0000313" key="2">
    <source>
        <dbReference type="RefSeq" id="XP_025831429.1"/>
    </source>
</evidence>
<name>A0A7F5R637_AGRPL</name>
<dbReference type="RefSeq" id="XP_025831429.1">
    <property type="nucleotide sequence ID" value="XM_025975644.1"/>
</dbReference>
<dbReference type="AlphaFoldDB" id="A0A7F5R637"/>
<reference evidence="2" key="1">
    <citation type="submission" date="2025-08" db="UniProtKB">
        <authorList>
            <consortium name="RefSeq"/>
        </authorList>
    </citation>
    <scope>IDENTIFICATION</scope>
    <source>
        <tissue evidence="2">Entire body</tissue>
    </source>
</reference>
<accession>A0A7F5R637</accession>
<dbReference type="Proteomes" id="UP000192223">
    <property type="component" value="Unplaced"/>
</dbReference>